<dbReference type="Proteomes" id="UP000823749">
    <property type="component" value="Chromosome 2"/>
</dbReference>
<protein>
    <submittedName>
        <fullName evidence="1">Uncharacterized protein</fullName>
    </submittedName>
</protein>
<dbReference type="EMBL" id="JACTNZ010000002">
    <property type="protein sequence ID" value="KAG5560464.1"/>
    <property type="molecule type" value="Genomic_DNA"/>
</dbReference>
<accession>A0AAV6L757</accession>
<comment type="caution">
    <text evidence="1">The sequence shown here is derived from an EMBL/GenBank/DDBJ whole genome shotgun (WGS) entry which is preliminary data.</text>
</comment>
<reference evidence="1" key="1">
    <citation type="submission" date="2020-08" db="EMBL/GenBank/DDBJ databases">
        <title>Plant Genome Project.</title>
        <authorList>
            <person name="Zhang R.-G."/>
        </authorList>
    </citation>
    <scope>NUCLEOTIDE SEQUENCE</scope>
    <source>
        <strain evidence="1">WSP0</strain>
        <tissue evidence="1">Leaf</tissue>
    </source>
</reference>
<keyword evidence="2" id="KW-1185">Reference proteome</keyword>
<evidence type="ECO:0000313" key="2">
    <source>
        <dbReference type="Proteomes" id="UP000823749"/>
    </source>
</evidence>
<proteinExistence type="predicted"/>
<name>A0AAV6L757_9ERIC</name>
<sequence>MKEKEAIRAKVVTKKYGLSEDEWLPKLPNRGHVSNVWKDIHSVKYASDLVRAFWKASRLRLIPEGIPDFGIKFGWVKHL</sequence>
<evidence type="ECO:0000313" key="1">
    <source>
        <dbReference type="EMBL" id="KAG5560464.1"/>
    </source>
</evidence>
<gene>
    <name evidence="1" type="ORF">RHGRI_003697</name>
</gene>
<dbReference type="AlphaFoldDB" id="A0AAV6L757"/>
<organism evidence="1 2">
    <name type="scientific">Rhododendron griersonianum</name>
    <dbReference type="NCBI Taxonomy" id="479676"/>
    <lineage>
        <taxon>Eukaryota</taxon>
        <taxon>Viridiplantae</taxon>
        <taxon>Streptophyta</taxon>
        <taxon>Embryophyta</taxon>
        <taxon>Tracheophyta</taxon>
        <taxon>Spermatophyta</taxon>
        <taxon>Magnoliopsida</taxon>
        <taxon>eudicotyledons</taxon>
        <taxon>Gunneridae</taxon>
        <taxon>Pentapetalae</taxon>
        <taxon>asterids</taxon>
        <taxon>Ericales</taxon>
        <taxon>Ericaceae</taxon>
        <taxon>Ericoideae</taxon>
        <taxon>Rhodoreae</taxon>
        <taxon>Rhododendron</taxon>
    </lineage>
</organism>